<dbReference type="EMBL" id="GGFL01013984">
    <property type="protein sequence ID" value="MBW78162.1"/>
    <property type="molecule type" value="Transcribed_RNA"/>
</dbReference>
<protein>
    <submittedName>
        <fullName evidence="2">Putative secreted protein</fullName>
    </submittedName>
</protein>
<proteinExistence type="predicted"/>
<organism evidence="2">
    <name type="scientific">Anopheles darlingi</name>
    <name type="common">Mosquito</name>
    <dbReference type="NCBI Taxonomy" id="43151"/>
    <lineage>
        <taxon>Eukaryota</taxon>
        <taxon>Metazoa</taxon>
        <taxon>Ecdysozoa</taxon>
        <taxon>Arthropoda</taxon>
        <taxon>Hexapoda</taxon>
        <taxon>Insecta</taxon>
        <taxon>Pterygota</taxon>
        <taxon>Neoptera</taxon>
        <taxon>Endopterygota</taxon>
        <taxon>Diptera</taxon>
        <taxon>Nematocera</taxon>
        <taxon>Culicoidea</taxon>
        <taxon>Culicidae</taxon>
        <taxon>Anophelinae</taxon>
        <taxon>Anopheles</taxon>
    </lineage>
</organism>
<name>A0A2M4DKT7_ANODA</name>
<sequence length="113" mass="12882">MERASQLFLLWVLLGRNCVVTSCCCCCCLRNFRSESHKKTAAMLIARPTLNFSFRLATSVDSVCWLFWMLGPFGMPEPEQRVLQLLLLIQSCPFCSSYAMPKIIRFIPSPNPT</sequence>
<evidence type="ECO:0000256" key="1">
    <source>
        <dbReference type="SAM" id="SignalP"/>
    </source>
</evidence>
<reference evidence="2" key="1">
    <citation type="submission" date="2018-01" db="EMBL/GenBank/DDBJ databases">
        <title>An insight into the sialome of Amazonian anophelines.</title>
        <authorList>
            <person name="Ribeiro J.M."/>
            <person name="Scarpassa V."/>
            <person name="Calvo E."/>
        </authorList>
    </citation>
    <scope>NUCLEOTIDE SEQUENCE</scope>
</reference>
<keyword evidence="1" id="KW-0732">Signal</keyword>
<feature type="chain" id="PRO_5014753384" evidence="1">
    <location>
        <begin position="23"/>
        <end position="113"/>
    </location>
</feature>
<accession>A0A2M4DKT7</accession>
<evidence type="ECO:0000313" key="2">
    <source>
        <dbReference type="EMBL" id="MBW78162.1"/>
    </source>
</evidence>
<feature type="signal peptide" evidence="1">
    <location>
        <begin position="1"/>
        <end position="22"/>
    </location>
</feature>
<dbReference type="AlphaFoldDB" id="A0A2M4DKT7"/>